<keyword evidence="2" id="KW-1185">Reference proteome</keyword>
<dbReference type="OrthoDB" id="4917429at2759"/>
<sequence length="230" mass="26262">MSRGALLESSNPEVRSWVYRIKKVLLFLIPPTDLESLNTTTGGRHDNDFEDFRQIAIYPTNDELRSQDESFLQHPTEVFSVPEGTRTNTYRDWLFRLLREDMLADLRGEIFGVLGQAKTKRSLSRYRKLSLPQEGVESVLAVRPLTLMVQCRVGISFPENMSTVEATEQYLQENKNFFKHNSFGVLCCDSSVIAFGTLLRGTALLVKEVPMFRIQFTDCRGLCKAIIALE</sequence>
<dbReference type="Proteomes" id="UP000224854">
    <property type="component" value="Unassembled WGS sequence"/>
</dbReference>
<evidence type="ECO:0000313" key="1">
    <source>
        <dbReference type="EMBL" id="PHH75308.1"/>
    </source>
</evidence>
<comment type="caution">
    <text evidence="1">The sequence shown here is derived from an EMBL/GenBank/DDBJ whole genome shotgun (WGS) entry which is preliminary data.</text>
</comment>
<dbReference type="EMBL" id="NJEU01000379">
    <property type="protein sequence ID" value="PHH75308.1"/>
    <property type="molecule type" value="Genomic_DNA"/>
</dbReference>
<dbReference type="AlphaFoldDB" id="A0A2C5YB51"/>
<evidence type="ECO:0000313" key="2">
    <source>
        <dbReference type="Proteomes" id="UP000224854"/>
    </source>
</evidence>
<protein>
    <submittedName>
        <fullName evidence="1">Uncharacterized protein</fullName>
    </submittedName>
</protein>
<organism evidence="1 2">
    <name type="scientific">Ophiocordyceps australis</name>
    <dbReference type="NCBI Taxonomy" id="1399860"/>
    <lineage>
        <taxon>Eukaryota</taxon>
        <taxon>Fungi</taxon>
        <taxon>Dikarya</taxon>
        <taxon>Ascomycota</taxon>
        <taxon>Pezizomycotina</taxon>
        <taxon>Sordariomycetes</taxon>
        <taxon>Hypocreomycetidae</taxon>
        <taxon>Hypocreales</taxon>
        <taxon>Ophiocordycipitaceae</taxon>
        <taxon>Ophiocordyceps</taxon>
    </lineage>
</organism>
<name>A0A2C5YB51_9HYPO</name>
<gene>
    <name evidence="1" type="ORF">CDD82_4491</name>
</gene>
<reference evidence="1 2" key="1">
    <citation type="submission" date="2017-06" db="EMBL/GenBank/DDBJ databases">
        <title>Ant-infecting Ophiocordyceps genomes reveal a high diversity of potential behavioral manipulation genes and a possible major role for enterotoxins.</title>
        <authorList>
            <person name="De Bekker C."/>
            <person name="Evans H.C."/>
            <person name="Brachmann A."/>
            <person name="Hughes D.P."/>
        </authorList>
    </citation>
    <scope>NUCLEOTIDE SEQUENCE [LARGE SCALE GENOMIC DNA]</scope>
    <source>
        <strain evidence="1 2">1348a</strain>
    </source>
</reference>
<proteinExistence type="predicted"/>
<accession>A0A2C5YB51</accession>